<protein>
    <submittedName>
        <fullName evidence="6">Histidine kinase-, DNA gyrase B-, and HSP90-like ATPase</fullName>
    </submittedName>
</protein>
<evidence type="ECO:0000256" key="1">
    <source>
        <dbReference type="ARBA" id="ARBA00008239"/>
    </source>
</evidence>
<dbReference type="InterPro" id="IPR056471">
    <property type="entry name" value="HD-CE"/>
</dbReference>
<keyword evidence="6" id="KW-0418">Kinase</keyword>
<keyword evidence="2" id="KW-0547">Nucleotide-binding</keyword>
<proteinExistence type="inferred from homology"/>
<dbReference type="PRINTS" id="PR00775">
    <property type="entry name" value="HEATSHOCK90"/>
</dbReference>
<keyword evidence="3" id="KW-0067">ATP-binding</keyword>
<dbReference type="InterPro" id="IPR020575">
    <property type="entry name" value="Hsp90_N"/>
</dbReference>
<dbReference type="GO" id="GO:0051082">
    <property type="term" value="F:unfolded protein binding"/>
    <property type="evidence" value="ECO:0007669"/>
    <property type="project" value="InterPro"/>
</dbReference>
<dbReference type="GO" id="GO:0140662">
    <property type="term" value="F:ATP-dependent protein folding chaperone"/>
    <property type="evidence" value="ECO:0007669"/>
    <property type="project" value="InterPro"/>
</dbReference>
<dbReference type="InterPro" id="IPR001404">
    <property type="entry name" value="Hsp90_fam"/>
</dbReference>
<dbReference type="GO" id="GO:0016301">
    <property type="term" value="F:kinase activity"/>
    <property type="evidence" value="ECO:0007669"/>
    <property type="project" value="UniProtKB-KW"/>
</dbReference>
<gene>
    <name evidence="6" type="ORF">BECKSD772D_GA0070982_102719</name>
</gene>
<dbReference type="GO" id="GO:0016887">
    <property type="term" value="F:ATP hydrolysis activity"/>
    <property type="evidence" value="ECO:0007669"/>
    <property type="project" value="InterPro"/>
</dbReference>
<evidence type="ECO:0000313" key="6">
    <source>
        <dbReference type="EMBL" id="VFK78850.1"/>
    </source>
</evidence>
<keyword evidence="6" id="KW-0808">Transferase</keyword>
<dbReference type="InterPro" id="IPR036890">
    <property type="entry name" value="HATPase_C_sf"/>
</dbReference>
<keyword evidence="4" id="KW-0143">Chaperone</keyword>
<name>A0A451BKL7_9GAMM</name>
<feature type="domain" description="HD-CE" evidence="5">
    <location>
        <begin position="57"/>
        <end position="276"/>
    </location>
</feature>
<evidence type="ECO:0000256" key="2">
    <source>
        <dbReference type="ARBA" id="ARBA00022741"/>
    </source>
</evidence>
<accession>A0A451BKL7</accession>
<reference evidence="6" key="1">
    <citation type="submission" date="2019-02" db="EMBL/GenBank/DDBJ databases">
        <authorList>
            <person name="Gruber-Vodicka R. H."/>
            <person name="Seah K. B. B."/>
        </authorList>
    </citation>
    <scope>NUCLEOTIDE SEQUENCE</scope>
    <source>
        <strain evidence="6">BECK_S127</strain>
    </source>
</reference>
<dbReference type="Pfam" id="PF24391">
    <property type="entry name" value="HD-CE"/>
    <property type="match status" value="1"/>
</dbReference>
<dbReference type="SUPFAM" id="SSF109604">
    <property type="entry name" value="HD-domain/PDEase-like"/>
    <property type="match status" value="1"/>
</dbReference>
<dbReference type="PANTHER" id="PTHR11528">
    <property type="entry name" value="HEAT SHOCK PROTEIN 90 FAMILY MEMBER"/>
    <property type="match status" value="1"/>
</dbReference>
<sequence length="1055" mass="120282">MLLPDEPIIMGNKPVKELKQLPLWSRLEKAATHEQVAGIEKLVELAAGRLLQIRDTFPTYTLHDREHADNVVRLMGELLDDNGIKNLSALEAAILILGAYFHDAGMAFTAEERAGLRHEEHFSKFLGAHPEASVTLERAKGEGLPDDIAERYCRWRHGERVFDVLNGIREDHSTLLLWETHDIGEMLAHLCQSHNLEISALNDDEQFPIDFRYECDLRFCAILLRLADILDFDRSRSPEQVYRDLGLAKRRDHSGSTSDLEWRKHLASEGFVFPGKREPDYQLGFLAGSNEPAVEYDIRGFLTVIEAEFTRCAAVLRSCSGRWQSHLLPGRIDQQNIRSKGYTYGEHRFTLDRHEVLQLLMGDKLYENPYVFVRELLQNALDTSRHREFYEQSMGNPDFRCEPIQVSEWIDSEGYQWVRIEDFGMGMSEEIINDFLLKVGRSYYNSARFEADVIRYARKTKAGHQFKPISRFGIGLLSCFIVGDRVEIATRHVSGDDGPIRLSLSGVQRFFTLQKRPNLLTKMPGPPGKESGERKLPGTTLCIRLDPRKSDIFVLATELQRHLLAPPVPVIFEGRNIGGDPKELLDTPWCEPTTIILSEADTKKIGDVFGATLTEPIELRLLPVDITNHSPSPYIKGQLFTVFLEESEELRLALESSSPVRTNEKQIAAFIAMNSDNAVTVKIQAYRKGVGFEKDKKTTCSINFMPYLTVSGKSWDELAAYVHSVKLNKIACVGHNGISLPLPKSRHQDAWLSTRALVTPISGKNLESTRWYKTWGLVIFLDNLRPDVSISRDELVSLPWAVRSACELAVWRALTKVMPQERIEEPGIFDLNDEEGKARQPPILLGELLSDELLTREEMWPWEKIFSNGKNRFSVMDLKSDPSRTVTVHSPFWSKTAEDFSGVLQAFLTRYWLRMVVWYEYNAWLPRQYSTVVASGERSLSINEAEKLFPPLFFAEYKGKHNGILRVGGNTPHRLDHPFSQWLLKYAVSLHQNYPGLFGQIRDALLASQSTDSLNFLSIEDVVQRINQSLERIGELDPKMKPPEQAFLKLADFEK</sequence>
<dbReference type="SUPFAM" id="SSF55874">
    <property type="entry name" value="ATPase domain of HSP90 chaperone/DNA topoisomerase II/histidine kinase"/>
    <property type="match status" value="1"/>
</dbReference>
<comment type="similarity">
    <text evidence="1">Belongs to the heat shock protein 90 family.</text>
</comment>
<dbReference type="EMBL" id="CAADHB010000027">
    <property type="protein sequence ID" value="VFK78850.1"/>
    <property type="molecule type" value="Genomic_DNA"/>
</dbReference>
<dbReference type="GO" id="GO:0005524">
    <property type="term" value="F:ATP binding"/>
    <property type="evidence" value="ECO:0007669"/>
    <property type="project" value="UniProtKB-KW"/>
</dbReference>
<evidence type="ECO:0000256" key="3">
    <source>
        <dbReference type="ARBA" id="ARBA00022840"/>
    </source>
</evidence>
<dbReference type="Gene3D" id="3.30.565.10">
    <property type="entry name" value="Histidine kinase-like ATPase, C-terminal domain"/>
    <property type="match status" value="1"/>
</dbReference>
<evidence type="ECO:0000259" key="5">
    <source>
        <dbReference type="Pfam" id="PF24391"/>
    </source>
</evidence>
<evidence type="ECO:0000256" key="4">
    <source>
        <dbReference type="ARBA" id="ARBA00023186"/>
    </source>
</evidence>
<dbReference type="AlphaFoldDB" id="A0A451BKL7"/>
<organism evidence="6">
    <name type="scientific">Candidatus Kentrum sp. SD</name>
    <dbReference type="NCBI Taxonomy" id="2126332"/>
    <lineage>
        <taxon>Bacteria</taxon>
        <taxon>Pseudomonadati</taxon>
        <taxon>Pseudomonadota</taxon>
        <taxon>Gammaproteobacteria</taxon>
        <taxon>Candidatus Kentrum</taxon>
    </lineage>
</organism>